<dbReference type="AlphaFoldDB" id="A0A0W0VIX2"/>
<proteinExistence type="predicted"/>
<accession>A0A0W0VIX2</accession>
<dbReference type="OrthoDB" id="9806902at2"/>
<protein>
    <submittedName>
        <fullName evidence="1">Uncharacterized protein</fullName>
    </submittedName>
</protein>
<comment type="caution">
    <text evidence="1">The sequence shown here is derived from an EMBL/GenBank/DDBJ whole genome shotgun (WGS) entry which is preliminary data.</text>
</comment>
<dbReference type="PATRIC" id="fig|45067.4.peg.2086"/>
<reference evidence="1 2" key="1">
    <citation type="submission" date="2015-11" db="EMBL/GenBank/DDBJ databases">
        <title>Genomic analysis of 38 Legionella species identifies large and diverse effector repertoires.</title>
        <authorList>
            <person name="Burstein D."/>
            <person name="Amaro F."/>
            <person name="Zusman T."/>
            <person name="Lifshitz Z."/>
            <person name="Cohen O."/>
            <person name="Gilbert J.A."/>
            <person name="Pupko T."/>
            <person name="Shuman H.A."/>
            <person name="Segal G."/>
        </authorList>
    </citation>
    <scope>NUCLEOTIDE SEQUENCE [LARGE SCALE GENOMIC DNA]</scope>
    <source>
        <strain evidence="1 2">ATCC 49751</strain>
    </source>
</reference>
<evidence type="ECO:0000313" key="1">
    <source>
        <dbReference type="EMBL" id="KTD20063.1"/>
    </source>
</evidence>
<dbReference type="EMBL" id="LNYI01000046">
    <property type="protein sequence ID" value="KTD20063.1"/>
    <property type="molecule type" value="Genomic_DNA"/>
</dbReference>
<gene>
    <name evidence="1" type="ORF">Llan_1992</name>
</gene>
<evidence type="ECO:0000313" key="2">
    <source>
        <dbReference type="Proteomes" id="UP000054869"/>
    </source>
</evidence>
<keyword evidence="2" id="KW-1185">Reference proteome</keyword>
<dbReference type="RefSeq" id="WP_131796097.1">
    <property type="nucleotide sequence ID" value="NZ_CAAAJD010000027.1"/>
</dbReference>
<dbReference type="Proteomes" id="UP000054869">
    <property type="component" value="Unassembled WGS sequence"/>
</dbReference>
<sequence>MFETDIDDSGYTLFLPINQPKAIVIWVYGGSTPNEPNILTGKLKDIDLYLLKEGIAVSYLNTPERKLYPSVTVNQLEASQKGQAAVNKPSLAL</sequence>
<organism evidence="1 2">
    <name type="scientific">Legionella lansingensis</name>
    <dbReference type="NCBI Taxonomy" id="45067"/>
    <lineage>
        <taxon>Bacteria</taxon>
        <taxon>Pseudomonadati</taxon>
        <taxon>Pseudomonadota</taxon>
        <taxon>Gammaproteobacteria</taxon>
        <taxon>Legionellales</taxon>
        <taxon>Legionellaceae</taxon>
        <taxon>Legionella</taxon>
    </lineage>
</organism>
<name>A0A0W0VIX2_9GAMM</name>